<feature type="compositionally biased region" description="Acidic residues" evidence="2">
    <location>
        <begin position="345"/>
        <end position="362"/>
    </location>
</feature>
<protein>
    <recommendedName>
        <fullName evidence="3">HTH psq-type domain-containing protein</fullName>
    </recommendedName>
</protein>
<evidence type="ECO:0000256" key="1">
    <source>
        <dbReference type="ARBA" id="ARBA00004123"/>
    </source>
</evidence>
<feature type="compositionally biased region" description="Polar residues" evidence="2">
    <location>
        <begin position="198"/>
        <end position="208"/>
    </location>
</feature>
<dbReference type="Proteomes" id="UP001292094">
    <property type="component" value="Unassembled WGS sequence"/>
</dbReference>
<evidence type="ECO:0000256" key="2">
    <source>
        <dbReference type="SAM" id="MobiDB-lite"/>
    </source>
</evidence>
<dbReference type="InterPro" id="IPR009057">
    <property type="entry name" value="Homeodomain-like_sf"/>
</dbReference>
<feature type="compositionally biased region" description="Low complexity" evidence="2">
    <location>
        <begin position="318"/>
        <end position="328"/>
    </location>
</feature>
<feature type="domain" description="HTH psq-type" evidence="3">
    <location>
        <begin position="28"/>
        <end position="65"/>
    </location>
</feature>
<dbReference type="Gene3D" id="1.10.10.60">
    <property type="entry name" value="Homeodomain-like"/>
    <property type="match status" value="1"/>
</dbReference>
<dbReference type="GO" id="GO:0005634">
    <property type="term" value="C:nucleus"/>
    <property type="evidence" value="ECO:0007669"/>
    <property type="project" value="UniProtKB-SubCell"/>
</dbReference>
<gene>
    <name evidence="4" type="ORF">Pmani_008862</name>
</gene>
<evidence type="ECO:0000313" key="4">
    <source>
        <dbReference type="EMBL" id="KAK4320251.1"/>
    </source>
</evidence>
<sequence length="448" mass="49493">MPRSYKKLAVGASSEGRGGYRIDKAESNFQKACDAIRNGELSVRQAAKQYGFSKSTLHDAVTRKHIKPSGGQTVLTSEEEDTVVENLLTLSQWGFPLDSFELRLLIKQYLDRRGVEVKRFKNNLPGCDWAKSFLKRHRNELSHRLSQNIKVARAKVTPTIIRLPRISATTSGVTSPTTENAQIQPALNESLISMLSTFRYGPSTSTPTRGRKKKMAVSPGKSIRSNNLSTGTGRQCVSSDVSGDEVDDPNPALPQGNDRQPSTSKVDRPSKKKLAPKRQPVKPVSDNQPSTSKEDGPSSKKRKMSPERQPVRRVIPKIQGGITQGIIQVMEERDLTRATTTEGSSTEEAETEVLADESESEDESRGVKLRRQNACETMKESTEKASGETTGTLPFSHASSHFFHTHSTTISPHTPSIPKYFTLLRLLQSLITISSTTLPLFFSLPYPT</sequence>
<dbReference type="InterPro" id="IPR007889">
    <property type="entry name" value="HTH_Psq"/>
</dbReference>
<feature type="compositionally biased region" description="Basic residues" evidence="2">
    <location>
        <begin position="270"/>
        <end position="280"/>
    </location>
</feature>
<dbReference type="SUPFAM" id="SSF46689">
    <property type="entry name" value="Homeodomain-like"/>
    <property type="match status" value="1"/>
</dbReference>
<name>A0AAE1Q5G6_9EUCA</name>
<keyword evidence="5" id="KW-1185">Reference proteome</keyword>
<accession>A0AAE1Q5G6</accession>
<feature type="compositionally biased region" description="Polar residues" evidence="2">
    <location>
        <begin position="223"/>
        <end position="236"/>
    </location>
</feature>
<comment type="caution">
    <text evidence="4">The sequence shown here is derived from an EMBL/GenBank/DDBJ whole genome shotgun (WGS) entry which is preliminary data.</text>
</comment>
<feature type="region of interest" description="Disordered" evidence="2">
    <location>
        <begin position="198"/>
        <end position="369"/>
    </location>
</feature>
<feature type="compositionally biased region" description="Basic and acidic residues" evidence="2">
    <location>
        <begin position="292"/>
        <end position="310"/>
    </location>
</feature>
<evidence type="ECO:0000313" key="5">
    <source>
        <dbReference type="Proteomes" id="UP001292094"/>
    </source>
</evidence>
<dbReference type="AlphaFoldDB" id="A0AAE1Q5G6"/>
<organism evidence="4 5">
    <name type="scientific">Petrolisthes manimaculis</name>
    <dbReference type="NCBI Taxonomy" id="1843537"/>
    <lineage>
        <taxon>Eukaryota</taxon>
        <taxon>Metazoa</taxon>
        <taxon>Ecdysozoa</taxon>
        <taxon>Arthropoda</taxon>
        <taxon>Crustacea</taxon>
        <taxon>Multicrustacea</taxon>
        <taxon>Malacostraca</taxon>
        <taxon>Eumalacostraca</taxon>
        <taxon>Eucarida</taxon>
        <taxon>Decapoda</taxon>
        <taxon>Pleocyemata</taxon>
        <taxon>Anomura</taxon>
        <taxon>Galatheoidea</taxon>
        <taxon>Porcellanidae</taxon>
        <taxon>Petrolisthes</taxon>
    </lineage>
</organism>
<reference evidence="4" key="1">
    <citation type="submission" date="2023-11" db="EMBL/GenBank/DDBJ databases">
        <title>Genome assemblies of two species of porcelain crab, Petrolisthes cinctipes and Petrolisthes manimaculis (Anomura: Porcellanidae).</title>
        <authorList>
            <person name="Angst P."/>
        </authorList>
    </citation>
    <scope>NUCLEOTIDE SEQUENCE</scope>
    <source>
        <strain evidence="4">PB745_02</strain>
        <tissue evidence="4">Gill</tissue>
    </source>
</reference>
<proteinExistence type="predicted"/>
<dbReference type="EMBL" id="JAWZYT010000681">
    <property type="protein sequence ID" value="KAK4320251.1"/>
    <property type="molecule type" value="Genomic_DNA"/>
</dbReference>
<comment type="subcellular location">
    <subcellularLocation>
        <location evidence="1">Nucleus</location>
    </subcellularLocation>
</comment>
<dbReference type="GO" id="GO:0003677">
    <property type="term" value="F:DNA binding"/>
    <property type="evidence" value="ECO:0007669"/>
    <property type="project" value="InterPro"/>
</dbReference>
<dbReference type="Pfam" id="PF05225">
    <property type="entry name" value="HTH_psq"/>
    <property type="match status" value="1"/>
</dbReference>
<evidence type="ECO:0000259" key="3">
    <source>
        <dbReference type="Pfam" id="PF05225"/>
    </source>
</evidence>